<sequence>MAEAGPSSSGGPQPKPIHAITPSPSFSKQARIHFPHENQDAGNYATKGTESHSKMGSLGLGKPPYSRRLLQKDANGSASRPGDVRPRVKSVDSNTPRAGPSRYSRVDELGIDLPTRRRGRKDKGRAFADYPDMTGTFSSTAFSDEFDLDPAVLEDVQRALRLKARRDARHRTLQPIPHSFRDVTPTSDITSGSSLSPRVSPTRQIFPASPPLASIPLDTHEDPEIDFSPSVTTVPLHPVPSSTGDGILDWTGTLSDDDKADKKWMLSIKRRPKEKAPLPTKAKLDKSSAEYAAKLSDIRSRAHQNTLRKALITGEQLQRRYAILQPPNGSQSPSTNLLSITRWFDKQQDEVKSIIDKEEPLTWLKHLLDKRSPSSPRPAWHLSALIMEEYEKSKATPDAMETIPEGVVIDSVRAKVSPASGDQQTGNRSPSTGSWSWTTPRHSLDPSLSRRRVTSDGPISFEPLVDSGRESIGEVKSSTELGSKPWTQSPQDGANSPRSSIHSGILSSQWTTGFSSNSRLQFRDIAHRIRRKPYAQSEEALSSARNSMSEQSFDEDAPNLRSAAQARMQALRLIRRVPCGGEGPATARQHISPYSSPPQPPSSQPNFLESKTPGRLTARLSTPNLSDKHSHTSSSIQLSSKERSRQRHQEEEERERREYEHKAQQLEDAVSQNRRIRQVLQHVGAHMRDYETVQASLSKLLSVPYIRISPEVLEALSHDPSVVTSGTRSYKGWRAVEDIHSRVHRQRETLRGFVESLRSRGSMISSKSIFEDPIVTLMQTLEQLKIHQRHVAKETKSVDETLSRVKTAHAKVKKDYNDTLNHTSIAYPQVSVVT</sequence>
<keyword evidence="3" id="KW-1185">Reference proteome</keyword>
<reference evidence="2" key="1">
    <citation type="submission" date="2022-07" db="EMBL/GenBank/DDBJ databases">
        <title>Genome Sequence of Physisporinus lineatus.</title>
        <authorList>
            <person name="Buettner E."/>
        </authorList>
    </citation>
    <scope>NUCLEOTIDE SEQUENCE</scope>
    <source>
        <strain evidence="2">VT162</strain>
    </source>
</reference>
<protein>
    <submittedName>
        <fullName evidence="2">Uncharacterized protein</fullName>
    </submittedName>
</protein>
<feature type="region of interest" description="Disordered" evidence="1">
    <location>
        <begin position="416"/>
        <end position="502"/>
    </location>
</feature>
<feature type="region of interest" description="Disordered" evidence="1">
    <location>
        <begin position="579"/>
        <end position="670"/>
    </location>
</feature>
<name>A0AAD5V9J5_9APHY</name>
<feature type="compositionally biased region" description="Polar residues" evidence="1">
    <location>
        <begin position="539"/>
        <end position="551"/>
    </location>
</feature>
<evidence type="ECO:0000313" key="2">
    <source>
        <dbReference type="EMBL" id="KAJ3489597.1"/>
    </source>
</evidence>
<feature type="compositionally biased region" description="Low complexity" evidence="1">
    <location>
        <begin position="429"/>
        <end position="440"/>
    </location>
</feature>
<proteinExistence type="predicted"/>
<accession>A0AAD5V9J5</accession>
<gene>
    <name evidence="2" type="ORF">NLI96_g1999</name>
</gene>
<feature type="compositionally biased region" description="Polar residues" evidence="1">
    <location>
        <begin position="184"/>
        <end position="203"/>
    </location>
</feature>
<evidence type="ECO:0000256" key="1">
    <source>
        <dbReference type="SAM" id="MobiDB-lite"/>
    </source>
</evidence>
<dbReference type="EMBL" id="JANAWD010000042">
    <property type="protein sequence ID" value="KAJ3489597.1"/>
    <property type="molecule type" value="Genomic_DNA"/>
</dbReference>
<dbReference type="AlphaFoldDB" id="A0AAD5V9J5"/>
<feature type="compositionally biased region" description="Polar residues" evidence="1">
    <location>
        <begin position="476"/>
        <end position="502"/>
    </location>
</feature>
<feature type="region of interest" description="Disordered" evidence="1">
    <location>
        <begin position="1"/>
        <end position="127"/>
    </location>
</feature>
<feature type="region of interest" description="Disordered" evidence="1">
    <location>
        <begin position="178"/>
        <end position="203"/>
    </location>
</feature>
<evidence type="ECO:0000313" key="3">
    <source>
        <dbReference type="Proteomes" id="UP001212997"/>
    </source>
</evidence>
<dbReference type="Proteomes" id="UP001212997">
    <property type="component" value="Unassembled WGS sequence"/>
</dbReference>
<feature type="compositionally biased region" description="Low complexity" evidence="1">
    <location>
        <begin position="1"/>
        <end position="12"/>
    </location>
</feature>
<feature type="compositionally biased region" description="Basic and acidic residues" evidence="1">
    <location>
        <begin position="640"/>
        <end position="665"/>
    </location>
</feature>
<feature type="region of interest" description="Disordered" evidence="1">
    <location>
        <begin position="533"/>
        <end position="558"/>
    </location>
</feature>
<organism evidence="2 3">
    <name type="scientific">Meripilus lineatus</name>
    <dbReference type="NCBI Taxonomy" id="2056292"/>
    <lineage>
        <taxon>Eukaryota</taxon>
        <taxon>Fungi</taxon>
        <taxon>Dikarya</taxon>
        <taxon>Basidiomycota</taxon>
        <taxon>Agaricomycotina</taxon>
        <taxon>Agaricomycetes</taxon>
        <taxon>Polyporales</taxon>
        <taxon>Meripilaceae</taxon>
        <taxon>Meripilus</taxon>
    </lineage>
</organism>
<comment type="caution">
    <text evidence="2">The sequence shown here is derived from an EMBL/GenBank/DDBJ whole genome shotgun (WGS) entry which is preliminary data.</text>
</comment>